<feature type="binding site" evidence="6">
    <location>
        <begin position="52"/>
        <end position="55"/>
    </location>
    <ligand>
        <name>carbamoyl phosphate</name>
        <dbReference type="ChEBI" id="CHEBI:58228"/>
    </ligand>
</feature>
<dbReference type="RefSeq" id="WP_281792498.1">
    <property type="nucleotide sequence ID" value="NZ_BSDR01000001.1"/>
</dbReference>
<feature type="binding site" evidence="6">
    <location>
        <position position="161"/>
    </location>
    <ligand>
        <name>L-ornithine</name>
        <dbReference type="ChEBI" id="CHEBI:46911"/>
    </ligand>
</feature>
<feature type="binding site" evidence="6">
    <location>
        <position position="79"/>
    </location>
    <ligand>
        <name>carbamoyl phosphate</name>
        <dbReference type="ChEBI" id="CHEBI:58228"/>
    </ligand>
</feature>
<gene>
    <name evidence="9" type="primary">argF</name>
    <name evidence="9" type="ORF">DAMNIGENAA_09210</name>
</gene>
<dbReference type="InterPro" id="IPR006131">
    <property type="entry name" value="Asp_carbamoyltransf_Asp/Orn-bd"/>
</dbReference>
<evidence type="ECO:0000259" key="8">
    <source>
        <dbReference type="Pfam" id="PF02729"/>
    </source>
</evidence>
<dbReference type="GO" id="GO:0042450">
    <property type="term" value="P:L-arginine biosynthetic process via ornithine"/>
    <property type="evidence" value="ECO:0007669"/>
    <property type="project" value="UniProtKB-UniRule"/>
</dbReference>
<accession>A0A9W6D2N5</accession>
<evidence type="ECO:0000259" key="7">
    <source>
        <dbReference type="Pfam" id="PF00185"/>
    </source>
</evidence>
<dbReference type="Pfam" id="PF02729">
    <property type="entry name" value="OTCace_N"/>
    <property type="match status" value="1"/>
</dbReference>
<dbReference type="NCBIfam" id="NF001986">
    <property type="entry name" value="PRK00779.1"/>
    <property type="match status" value="1"/>
</dbReference>
<dbReference type="PANTHER" id="PTHR45753:SF3">
    <property type="entry name" value="ORNITHINE TRANSCARBAMYLASE, MITOCHONDRIAL"/>
    <property type="match status" value="1"/>
</dbReference>
<feature type="domain" description="Aspartate/ornithine carbamoyltransferase carbamoyl-P binding" evidence="8">
    <location>
        <begin position="3"/>
        <end position="143"/>
    </location>
</feature>
<keyword evidence="6" id="KW-0963">Cytoplasm</keyword>
<evidence type="ECO:0000256" key="4">
    <source>
        <dbReference type="ARBA" id="ARBA00022679"/>
    </source>
</evidence>
<dbReference type="GO" id="GO:0019240">
    <property type="term" value="P:citrulline biosynthetic process"/>
    <property type="evidence" value="ECO:0007669"/>
    <property type="project" value="TreeGrafter"/>
</dbReference>
<dbReference type="InterPro" id="IPR024904">
    <property type="entry name" value="OTCase_ArgI"/>
</dbReference>
<keyword evidence="10" id="KW-1185">Reference proteome</keyword>
<evidence type="ECO:0000256" key="2">
    <source>
        <dbReference type="ARBA" id="ARBA00007805"/>
    </source>
</evidence>
<evidence type="ECO:0000256" key="5">
    <source>
        <dbReference type="ARBA" id="ARBA00048772"/>
    </source>
</evidence>
<dbReference type="GO" id="GO:0004585">
    <property type="term" value="F:ornithine carbamoyltransferase activity"/>
    <property type="evidence" value="ECO:0007669"/>
    <property type="project" value="UniProtKB-UniRule"/>
</dbReference>
<dbReference type="EMBL" id="BSDR01000001">
    <property type="protein sequence ID" value="GLI33488.1"/>
    <property type="molecule type" value="Genomic_DNA"/>
</dbReference>
<comment type="subcellular location">
    <subcellularLocation>
        <location evidence="6">Cytoplasm</location>
    </subcellularLocation>
</comment>
<dbReference type="PANTHER" id="PTHR45753">
    <property type="entry name" value="ORNITHINE CARBAMOYLTRANSFERASE, MITOCHONDRIAL"/>
    <property type="match status" value="1"/>
</dbReference>
<dbReference type="PRINTS" id="PR00102">
    <property type="entry name" value="OTCASE"/>
</dbReference>
<evidence type="ECO:0000313" key="9">
    <source>
        <dbReference type="EMBL" id="GLI33488.1"/>
    </source>
</evidence>
<evidence type="ECO:0000313" key="10">
    <source>
        <dbReference type="Proteomes" id="UP001144372"/>
    </source>
</evidence>
<dbReference type="NCBIfam" id="TIGR00658">
    <property type="entry name" value="orni_carb_tr"/>
    <property type="match status" value="1"/>
</dbReference>
<evidence type="ECO:0000256" key="6">
    <source>
        <dbReference type="HAMAP-Rule" id="MF_01109"/>
    </source>
</evidence>
<feature type="binding site" evidence="6">
    <location>
        <begin position="226"/>
        <end position="227"/>
    </location>
    <ligand>
        <name>L-ornithine</name>
        <dbReference type="ChEBI" id="CHEBI:46911"/>
    </ligand>
</feature>
<feature type="binding site" evidence="6">
    <location>
        <position position="222"/>
    </location>
    <ligand>
        <name>L-ornithine</name>
        <dbReference type="ChEBI" id="CHEBI:46911"/>
    </ligand>
</feature>
<feature type="binding site" evidence="6">
    <location>
        <position position="103"/>
    </location>
    <ligand>
        <name>carbamoyl phosphate</name>
        <dbReference type="ChEBI" id="CHEBI:58228"/>
    </ligand>
</feature>
<evidence type="ECO:0000256" key="3">
    <source>
        <dbReference type="ARBA" id="ARBA00013007"/>
    </source>
</evidence>
<feature type="binding site" evidence="6">
    <location>
        <begin position="262"/>
        <end position="263"/>
    </location>
    <ligand>
        <name>carbamoyl phosphate</name>
        <dbReference type="ChEBI" id="CHEBI:58228"/>
    </ligand>
</feature>
<dbReference type="Pfam" id="PF00185">
    <property type="entry name" value="OTCace"/>
    <property type="match status" value="1"/>
</dbReference>
<comment type="similarity">
    <text evidence="2 6">Belongs to the aspartate/ornithine carbamoyltransferase superfamily. OTCase family.</text>
</comment>
<dbReference type="Gene3D" id="3.40.50.1370">
    <property type="entry name" value="Aspartate/ornithine carbamoyltransferase"/>
    <property type="match status" value="2"/>
</dbReference>
<dbReference type="PROSITE" id="PS00097">
    <property type="entry name" value="CARBAMOYLTRANSFERASE"/>
    <property type="match status" value="1"/>
</dbReference>
<protein>
    <recommendedName>
        <fullName evidence="3 6">Ornithine carbamoyltransferase</fullName>
        <shortName evidence="6">OTCase</shortName>
        <ecNumber evidence="3 6">2.1.3.3</ecNumber>
    </recommendedName>
</protein>
<dbReference type="SUPFAM" id="SSF53671">
    <property type="entry name" value="Aspartate/ornithine carbamoyltransferase"/>
    <property type="match status" value="1"/>
</dbReference>
<organism evidence="9 10">
    <name type="scientific">Desulforhabdus amnigena</name>
    <dbReference type="NCBI Taxonomy" id="40218"/>
    <lineage>
        <taxon>Bacteria</taxon>
        <taxon>Pseudomonadati</taxon>
        <taxon>Thermodesulfobacteriota</taxon>
        <taxon>Syntrophobacteria</taxon>
        <taxon>Syntrophobacterales</taxon>
        <taxon>Syntrophobacteraceae</taxon>
        <taxon>Desulforhabdus</taxon>
    </lineage>
</organism>
<feature type="binding site" evidence="6">
    <location>
        <begin position="130"/>
        <end position="133"/>
    </location>
    <ligand>
        <name>carbamoyl phosphate</name>
        <dbReference type="ChEBI" id="CHEBI:58228"/>
    </ligand>
</feature>
<dbReference type="GO" id="GO:0005737">
    <property type="term" value="C:cytoplasm"/>
    <property type="evidence" value="ECO:0007669"/>
    <property type="project" value="UniProtKB-SubCell"/>
</dbReference>
<dbReference type="GO" id="GO:0016597">
    <property type="term" value="F:amino acid binding"/>
    <property type="evidence" value="ECO:0007669"/>
    <property type="project" value="InterPro"/>
</dbReference>
<dbReference type="HAMAP" id="MF_01109">
    <property type="entry name" value="OTCase"/>
    <property type="match status" value="1"/>
</dbReference>
<dbReference type="AlphaFoldDB" id="A0A9W6D2N5"/>
<sequence length="306" mass="34132">MKRDLLTIRDLSPEEILYLISRAAELKAKWAQGTFQPTLTGKILGLIFVKPSTRTRVSFEAAMYRLGGQCIFMTAKDSQISRQEPLADTARVMSRYVDALAIRTYAHSDVEELARFSSIPVINALTDLFHPCQILSDLLTIKEKRGNLNNLCVAWVGDGNNVAHSWINAAALLGFTLYLACPKGYEPDSKILEWGRREGKGKIHLVDDPRKAVATADVLYTDVWASMGQEGEAETRKEVFRPFQINESLLAAAPSHALVLHCLPAHRGEEITDEVMEGPQSVVFDQAENRLHLQMALLDWLVSGNK</sequence>
<comment type="pathway">
    <text evidence="1">Amino-acid biosynthesis; L-arginine biosynthesis; L-arginine from L-ornithine and carbamoyl phosphate: step 1/3.</text>
</comment>
<evidence type="ECO:0000256" key="1">
    <source>
        <dbReference type="ARBA" id="ARBA00004975"/>
    </source>
</evidence>
<proteinExistence type="inferred from homology"/>
<dbReference type="FunFam" id="3.40.50.1370:FF:000008">
    <property type="entry name" value="Ornithine carbamoyltransferase"/>
    <property type="match status" value="1"/>
</dbReference>
<dbReference type="EC" id="2.1.3.3" evidence="3 6"/>
<dbReference type="InterPro" id="IPR036901">
    <property type="entry name" value="Asp/Orn_carbamoylTrfase_sf"/>
</dbReference>
<feature type="domain" description="Aspartate/ornithine carbamoyltransferase Asp/Orn-binding" evidence="7">
    <location>
        <begin position="150"/>
        <end position="301"/>
    </location>
</feature>
<dbReference type="PRINTS" id="PR00100">
    <property type="entry name" value="AOTCASE"/>
</dbReference>
<dbReference type="InterPro" id="IPR006130">
    <property type="entry name" value="Asp/Orn_carbamoylTrfase"/>
</dbReference>
<name>A0A9W6D2N5_9BACT</name>
<keyword evidence="4 6" id="KW-0808">Transferase</keyword>
<dbReference type="Proteomes" id="UP001144372">
    <property type="component" value="Unassembled WGS sequence"/>
</dbReference>
<comment type="caution">
    <text evidence="9">The sequence shown here is derived from an EMBL/GenBank/DDBJ whole genome shotgun (WGS) entry which is preliminary data.</text>
</comment>
<reference evidence="9" key="1">
    <citation type="submission" date="2022-12" db="EMBL/GenBank/DDBJ databases">
        <title>Reference genome sequencing for broad-spectrum identification of bacterial and archaeal isolates by mass spectrometry.</title>
        <authorList>
            <person name="Sekiguchi Y."/>
            <person name="Tourlousse D.M."/>
        </authorList>
    </citation>
    <scope>NUCLEOTIDE SEQUENCE</scope>
    <source>
        <strain evidence="9">ASRB1</strain>
    </source>
</reference>
<feature type="binding site" evidence="6">
    <location>
        <position position="290"/>
    </location>
    <ligand>
        <name>carbamoyl phosphate</name>
        <dbReference type="ChEBI" id="CHEBI:58228"/>
    </ligand>
</feature>
<comment type="catalytic activity">
    <reaction evidence="5 6">
        <text>carbamoyl phosphate + L-ornithine = L-citrulline + phosphate + H(+)</text>
        <dbReference type="Rhea" id="RHEA:19513"/>
        <dbReference type="ChEBI" id="CHEBI:15378"/>
        <dbReference type="ChEBI" id="CHEBI:43474"/>
        <dbReference type="ChEBI" id="CHEBI:46911"/>
        <dbReference type="ChEBI" id="CHEBI:57743"/>
        <dbReference type="ChEBI" id="CHEBI:58228"/>
        <dbReference type="EC" id="2.1.3.3"/>
    </reaction>
</comment>
<dbReference type="InterPro" id="IPR002292">
    <property type="entry name" value="Orn/put_carbamltrans"/>
</dbReference>
<dbReference type="InterPro" id="IPR006132">
    <property type="entry name" value="Asp/Orn_carbamoyltranf_P-bd"/>
</dbReference>